<proteinExistence type="predicted"/>
<reference evidence="2" key="1">
    <citation type="journal article" date="2021" name="Proc. Natl. Acad. Sci. U.S.A.">
        <title>A Catalog of Tens of Thousands of Viruses from Human Metagenomes Reveals Hidden Associations with Chronic Diseases.</title>
        <authorList>
            <person name="Tisza M.J."/>
            <person name="Buck C.B."/>
        </authorList>
    </citation>
    <scope>NUCLEOTIDE SEQUENCE</scope>
    <source>
        <strain evidence="2">CtLnO19</strain>
    </source>
</reference>
<evidence type="ECO:0000313" key="2">
    <source>
        <dbReference type="EMBL" id="DAE00211.1"/>
    </source>
</evidence>
<feature type="coiled-coil region" evidence="1">
    <location>
        <begin position="26"/>
        <end position="102"/>
    </location>
</feature>
<keyword evidence="1" id="KW-0175">Coiled coil</keyword>
<dbReference type="EMBL" id="BK015301">
    <property type="protein sequence ID" value="DAE00211.1"/>
    <property type="molecule type" value="Genomic_DNA"/>
</dbReference>
<organism evidence="2">
    <name type="scientific">Myoviridae sp. ctLnO19</name>
    <dbReference type="NCBI Taxonomy" id="2825085"/>
    <lineage>
        <taxon>Viruses</taxon>
        <taxon>Duplodnaviria</taxon>
        <taxon>Heunggongvirae</taxon>
        <taxon>Uroviricota</taxon>
        <taxon>Caudoviricetes</taxon>
    </lineage>
</organism>
<name>A0A8S5P182_9CAUD</name>
<sequence>MSTLNKISLVVLIGLLSALGYLKWRNNSLSAKVDTLNQTVKEKQETILQQEHNITQLKTEIRVNNALIEEYKRSDEKQQVEIQALEEANKVTERKLVHALDKEGWSEQKVPANVVAAWSSSN</sequence>
<protein>
    <submittedName>
        <fullName evidence="2">Lysis regulatory protein</fullName>
    </submittedName>
</protein>
<evidence type="ECO:0000256" key="1">
    <source>
        <dbReference type="SAM" id="Coils"/>
    </source>
</evidence>
<accession>A0A8S5P182</accession>